<reference evidence="2 3" key="1">
    <citation type="submission" date="2019-12" db="EMBL/GenBank/DDBJ databases">
        <title>Chromosome-level assembly of the Caenorhabditis remanei genome.</title>
        <authorList>
            <person name="Teterina A.A."/>
            <person name="Willis J.H."/>
            <person name="Phillips P.C."/>
        </authorList>
    </citation>
    <scope>NUCLEOTIDE SEQUENCE [LARGE SCALE GENOMIC DNA]</scope>
    <source>
        <strain evidence="2 3">PX506</strain>
        <tissue evidence="2">Whole organism</tissue>
    </source>
</reference>
<sequence length="172" mass="18341">MRKYINVQGRGVVVQSSSSSSSSSSDSSSELRLMRFQMSCGGRRNPMTTVTLSALPASPCSIGLSHISGSFDIIGRPGTSPRARVRLSTPLTRNSPPITNSCPPASSTRRASSGSDGECSRVTLRNSMLFMTYPGESPNHANAIVLFSLSIAQHAAVVPPFQYSFTLLTVNR</sequence>
<protein>
    <submittedName>
        <fullName evidence="2">Uncharacterized protein</fullName>
    </submittedName>
</protein>
<dbReference type="GeneID" id="78775307"/>
<gene>
    <name evidence="2" type="ORF">GCK72_011899</name>
</gene>
<feature type="compositionally biased region" description="Low complexity" evidence="1">
    <location>
        <begin position="16"/>
        <end position="28"/>
    </location>
</feature>
<dbReference type="AlphaFoldDB" id="A0A6A5HB77"/>
<feature type="region of interest" description="Disordered" evidence="1">
    <location>
        <begin position="89"/>
        <end position="118"/>
    </location>
</feature>
<feature type="compositionally biased region" description="Polar residues" evidence="1">
    <location>
        <begin position="89"/>
        <end position="115"/>
    </location>
</feature>
<proteinExistence type="predicted"/>
<evidence type="ECO:0000313" key="2">
    <source>
        <dbReference type="EMBL" id="KAF1763632.1"/>
    </source>
</evidence>
<dbReference type="EMBL" id="WUAV01000003">
    <property type="protein sequence ID" value="KAF1763632.1"/>
    <property type="molecule type" value="Genomic_DNA"/>
</dbReference>
<dbReference type="Proteomes" id="UP000483820">
    <property type="component" value="Chromosome III"/>
</dbReference>
<evidence type="ECO:0000256" key="1">
    <source>
        <dbReference type="SAM" id="MobiDB-lite"/>
    </source>
</evidence>
<dbReference type="RefSeq" id="XP_053588319.1">
    <property type="nucleotide sequence ID" value="XM_053728742.1"/>
</dbReference>
<accession>A0A6A5HB77</accession>
<comment type="caution">
    <text evidence="2">The sequence shown here is derived from an EMBL/GenBank/DDBJ whole genome shotgun (WGS) entry which is preliminary data.</text>
</comment>
<evidence type="ECO:0000313" key="3">
    <source>
        <dbReference type="Proteomes" id="UP000483820"/>
    </source>
</evidence>
<feature type="region of interest" description="Disordered" evidence="1">
    <location>
        <begin position="8"/>
        <end position="30"/>
    </location>
</feature>
<name>A0A6A5HB77_CAERE</name>
<dbReference type="KEGG" id="crq:GCK72_011899"/>
<organism evidence="2 3">
    <name type="scientific">Caenorhabditis remanei</name>
    <name type="common">Caenorhabditis vulgaris</name>
    <dbReference type="NCBI Taxonomy" id="31234"/>
    <lineage>
        <taxon>Eukaryota</taxon>
        <taxon>Metazoa</taxon>
        <taxon>Ecdysozoa</taxon>
        <taxon>Nematoda</taxon>
        <taxon>Chromadorea</taxon>
        <taxon>Rhabditida</taxon>
        <taxon>Rhabditina</taxon>
        <taxon>Rhabditomorpha</taxon>
        <taxon>Rhabditoidea</taxon>
        <taxon>Rhabditidae</taxon>
        <taxon>Peloderinae</taxon>
        <taxon>Caenorhabditis</taxon>
    </lineage>
</organism>
<dbReference type="CTD" id="78775307"/>